<feature type="domain" description="LysM" evidence="2">
    <location>
        <begin position="152"/>
        <end position="195"/>
    </location>
</feature>
<dbReference type="Pfam" id="PF01476">
    <property type="entry name" value="LysM"/>
    <property type="match status" value="1"/>
</dbReference>
<dbReference type="PROSITE" id="PS51782">
    <property type="entry name" value="LYSM"/>
    <property type="match status" value="1"/>
</dbReference>
<evidence type="ECO:0000313" key="3">
    <source>
        <dbReference type="EMBL" id="VGO20236.1"/>
    </source>
</evidence>
<dbReference type="InterPro" id="IPR036779">
    <property type="entry name" value="LysM_dom_sf"/>
</dbReference>
<feature type="coiled-coil region" evidence="1">
    <location>
        <begin position="78"/>
        <end position="126"/>
    </location>
</feature>
<reference evidence="3 4" key="1">
    <citation type="submission" date="2019-04" db="EMBL/GenBank/DDBJ databases">
        <authorList>
            <person name="Van Vliet M D."/>
        </authorList>
    </citation>
    <scope>NUCLEOTIDE SEQUENCE [LARGE SCALE GENOMIC DNA]</scope>
    <source>
        <strain evidence="3 4">F21</strain>
    </source>
</reference>
<dbReference type="Proteomes" id="UP000346198">
    <property type="component" value="Unassembled WGS sequence"/>
</dbReference>
<dbReference type="SUPFAM" id="SSF54106">
    <property type="entry name" value="LysM domain"/>
    <property type="match status" value="1"/>
</dbReference>
<dbReference type="AlphaFoldDB" id="A0A6C2UM93"/>
<sequence>MEQEGVPFEIQDSLFGILRFTTADKKMKHKLWFVLVPLVALTGCETLQTPQQRQNAAVRQQAAARHSEERFYRLQGQIESIEMENARLMQELQKLQNEVRSYNGQISQLNASMKSLESKQARETQEVINRVEGLLKKTAAARPSAPARGAGREHVVESGHTLSAIASAYGTSVSAIKKANNLKSDSIYVGQKLFIPQ</sequence>
<dbReference type="Gene3D" id="1.10.287.1490">
    <property type="match status" value="1"/>
</dbReference>
<evidence type="ECO:0000313" key="4">
    <source>
        <dbReference type="Proteomes" id="UP000346198"/>
    </source>
</evidence>
<dbReference type="Gene3D" id="3.10.350.10">
    <property type="entry name" value="LysM domain"/>
    <property type="match status" value="1"/>
</dbReference>
<proteinExistence type="predicted"/>
<protein>
    <submittedName>
        <fullName evidence="3">Putative endopeptidase p60</fullName>
    </submittedName>
</protein>
<name>A0A6C2UM93_9BACT</name>
<evidence type="ECO:0000259" key="2">
    <source>
        <dbReference type="PROSITE" id="PS51782"/>
    </source>
</evidence>
<organism evidence="3 4">
    <name type="scientific">Pontiella sulfatireligans</name>
    <dbReference type="NCBI Taxonomy" id="2750658"/>
    <lineage>
        <taxon>Bacteria</taxon>
        <taxon>Pseudomonadati</taxon>
        <taxon>Kiritimatiellota</taxon>
        <taxon>Kiritimatiellia</taxon>
        <taxon>Kiritimatiellales</taxon>
        <taxon>Pontiellaceae</taxon>
        <taxon>Pontiella</taxon>
    </lineage>
</organism>
<gene>
    <name evidence="3" type="primary">iap</name>
    <name evidence="3" type="ORF">SCARR_02297</name>
</gene>
<dbReference type="InterPro" id="IPR018392">
    <property type="entry name" value="LysM"/>
</dbReference>
<dbReference type="CDD" id="cd00118">
    <property type="entry name" value="LysM"/>
    <property type="match status" value="1"/>
</dbReference>
<accession>A0A6C2UM93</accession>
<dbReference type="PANTHER" id="PTHR33734">
    <property type="entry name" value="LYSM DOMAIN-CONTAINING GPI-ANCHORED PROTEIN 2"/>
    <property type="match status" value="1"/>
</dbReference>
<evidence type="ECO:0000256" key="1">
    <source>
        <dbReference type="SAM" id="Coils"/>
    </source>
</evidence>
<dbReference type="SMART" id="SM00257">
    <property type="entry name" value="LysM"/>
    <property type="match status" value="1"/>
</dbReference>
<keyword evidence="4" id="KW-1185">Reference proteome</keyword>
<keyword evidence="1" id="KW-0175">Coiled coil</keyword>
<dbReference type="PANTHER" id="PTHR33734:SF22">
    <property type="entry name" value="MEMBRANE-BOUND LYTIC MUREIN TRANSGLYCOSYLASE D"/>
    <property type="match status" value="1"/>
</dbReference>
<dbReference type="EMBL" id="CAAHFH010000001">
    <property type="protein sequence ID" value="VGO20236.1"/>
    <property type="molecule type" value="Genomic_DNA"/>
</dbReference>